<protein>
    <submittedName>
        <fullName evidence="1">Uncharacterized protein</fullName>
    </submittedName>
</protein>
<comment type="caution">
    <text evidence="1">The sequence shown here is derived from an EMBL/GenBank/DDBJ whole genome shotgun (WGS) entry which is preliminary data.</text>
</comment>
<organism evidence="1 2">
    <name type="scientific">Candidatus Syntropharchaeum caldarium</name>
    <dbReference type="NCBI Taxonomy" id="1838285"/>
    <lineage>
        <taxon>Archaea</taxon>
        <taxon>Methanobacteriati</taxon>
        <taxon>Methanobacteriota</taxon>
        <taxon>Stenosarchaea group</taxon>
        <taxon>Methanomicrobia</taxon>
        <taxon>Methanosarcinales</taxon>
        <taxon>ANME-2 cluster</taxon>
        <taxon>Candidatus Syntropharchaeum</taxon>
    </lineage>
</organism>
<reference evidence="1" key="1">
    <citation type="submission" date="2016-05" db="EMBL/GenBank/DDBJ databases">
        <title>Microbial consortia oxidize butane by reversing methanogenesis.</title>
        <authorList>
            <person name="Laso-Perez R."/>
            <person name="Richter M."/>
            <person name="Wegener G."/>
            <person name="Musat F."/>
        </authorList>
    </citation>
    <scope>NUCLEOTIDE SEQUENCE [LARGE SCALE GENOMIC DNA]</scope>
    <source>
        <strain evidence="1">BOX2</strain>
    </source>
</reference>
<sequence length="53" mass="6342">MYQEYFVIPDAGFFSEENIKELYNEEIQFLIRLPSLRKLYKRLIVPGVLSFIA</sequence>
<evidence type="ECO:0000313" key="1">
    <source>
        <dbReference type="EMBL" id="OFV67142.1"/>
    </source>
</evidence>
<dbReference type="Proteomes" id="UP000186940">
    <property type="component" value="Unassembled WGS sequence"/>
</dbReference>
<dbReference type="STRING" id="1838285.SCAL_001767"/>
<proteinExistence type="predicted"/>
<keyword evidence="2" id="KW-1185">Reference proteome</keyword>
<gene>
    <name evidence="1" type="ORF">SCAL_001767</name>
</gene>
<dbReference type="AlphaFoldDB" id="A0A1F2P811"/>
<name>A0A1F2P811_9EURY</name>
<accession>A0A1F2P811</accession>
<evidence type="ECO:0000313" key="2">
    <source>
        <dbReference type="Proteomes" id="UP000186940"/>
    </source>
</evidence>
<dbReference type="EMBL" id="LYOS01000008">
    <property type="protein sequence ID" value="OFV67142.1"/>
    <property type="molecule type" value="Genomic_DNA"/>
</dbReference>